<dbReference type="RefSeq" id="WP_232548943.1">
    <property type="nucleotide sequence ID" value="NZ_CP115965.1"/>
</dbReference>
<dbReference type="NCBIfam" id="TIGR03725">
    <property type="entry name" value="T6A_YeaZ"/>
    <property type="match status" value="1"/>
</dbReference>
<proteinExistence type="predicted"/>
<protein>
    <submittedName>
        <fullName evidence="3">tRNA (Adenosine(37)-N6)-threonylcarbamoyltransferase complex dimerization subunit type 1 TsaB</fullName>
        <ecNumber evidence="3">2.3.1.234</ecNumber>
    </submittedName>
</protein>
<name>A0ABZ3C9U1_9ACTN</name>
<sequence>MTVILGLDTSTSVVAGLAVGDAAPRVAVVDDTRAHAEQLMPLVRELLGGAGLAPTDLTGIVVGVGPGPFTGLRVGVVTALTLGEVLGVAVHGVCSLDVVAAQWAASGAPDEFVVASDARRREVYWAHYARGMRVSGPHVSAPDRVPPLPLAGPGATLVGEASGPTVLDGGVLAARGPTLPDAGREPLYLRRPDAEVPGAPKSALPQPRVAFGMRP</sequence>
<dbReference type="GO" id="GO:0061711">
    <property type="term" value="F:tRNA N(6)-L-threonylcarbamoyladenine synthase activity"/>
    <property type="evidence" value="ECO:0007669"/>
    <property type="project" value="UniProtKB-EC"/>
</dbReference>
<dbReference type="EMBL" id="CP115965">
    <property type="protein sequence ID" value="WZW99549.1"/>
    <property type="molecule type" value="Genomic_DNA"/>
</dbReference>
<feature type="domain" description="Gcp-like" evidence="2">
    <location>
        <begin position="32"/>
        <end position="134"/>
    </location>
</feature>
<dbReference type="Pfam" id="PF00814">
    <property type="entry name" value="TsaD"/>
    <property type="match status" value="1"/>
</dbReference>
<keyword evidence="3" id="KW-0808">Transferase</keyword>
<evidence type="ECO:0000313" key="4">
    <source>
        <dbReference type="Proteomes" id="UP001434337"/>
    </source>
</evidence>
<dbReference type="Gene3D" id="3.30.420.40">
    <property type="match status" value="2"/>
</dbReference>
<feature type="region of interest" description="Disordered" evidence="1">
    <location>
        <begin position="193"/>
        <end position="215"/>
    </location>
</feature>
<dbReference type="Proteomes" id="UP001434337">
    <property type="component" value="Chromosome"/>
</dbReference>
<dbReference type="CDD" id="cd24032">
    <property type="entry name" value="ASKHA_NBD_TsaB"/>
    <property type="match status" value="1"/>
</dbReference>
<dbReference type="InterPro" id="IPR022496">
    <property type="entry name" value="T6A_TsaB"/>
</dbReference>
<dbReference type="EC" id="2.3.1.234" evidence="3"/>
<evidence type="ECO:0000313" key="3">
    <source>
        <dbReference type="EMBL" id="WZW99549.1"/>
    </source>
</evidence>
<dbReference type="PANTHER" id="PTHR11735:SF11">
    <property type="entry name" value="TRNA THREONYLCARBAMOYLADENOSINE BIOSYNTHESIS PROTEIN TSAB"/>
    <property type="match status" value="1"/>
</dbReference>
<evidence type="ECO:0000256" key="1">
    <source>
        <dbReference type="SAM" id="MobiDB-lite"/>
    </source>
</evidence>
<evidence type="ECO:0000259" key="2">
    <source>
        <dbReference type="Pfam" id="PF00814"/>
    </source>
</evidence>
<gene>
    <name evidence="3" type="primary">tsaB</name>
    <name evidence="3" type="ORF">PCC79_04980</name>
</gene>
<dbReference type="PANTHER" id="PTHR11735">
    <property type="entry name" value="TRNA N6-ADENOSINE THREONYLCARBAMOYLTRANSFERASE"/>
    <property type="match status" value="1"/>
</dbReference>
<accession>A0ABZ3C9U1</accession>
<keyword evidence="3" id="KW-0012">Acyltransferase</keyword>
<dbReference type="InterPro" id="IPR043129">
    <property type="entry name" value="ATPase_NBD"/>
</dbReference>
<organism evidence="3 4">
    <name type="scientific">Propioniciclava soli</name>
    <dbReference type="NCBI Taxonomy" id="2775081"/>
    <lineage>
        <taxon>Bacteria</taxon>
        <taxon>Bacillati</taxon>
        <taxon>Actinomycetota</taxon>
        <taxon>Actinomycetes</taxon>
        <taxon>Propionibacteriales</taxon>
        <taxon>Propionibacteriaceae</taxon>
        <taxon>Propioniciclava</taxon>
    </lineage>
</organism>
<reference evidence="3 4" key="1">
    <citation type="journal article" date="2023" name="Environ Microbiome">
        <title>A coral-associated actinobacterium mitigates coral bleaching under heat stress.</title>
        <authorList>
            <person name="Li J."/>
            <person name="Zou Y."/>
            <person name="Li Q."/>
            <person name="Zhang J."/>
            <person name="Bourne D.G."/>
            <person name="Lyu Y."/>
            <person name="Liu C."/>
            <person name="Zhang S."/>
        </authorList>
    </citation>
    <scope>NUCLEOTIDE SEQUENCE [LARGE SCALE GENOMIC DNA]</scope>
    <source>
        <strain evidence="3 4">SCSIO 13291</strain>
    </source>
</reference>
<dbReference type="InterPro" id="IPR000905">
    <property type="entry name" value="Gcp-like_dom"/>
</dbReference>
<keyword evidence="4" id="KW-1185">Reference proteome</keyword>
<dbReference type="SUPFAM" id="SSF53067">
    <property type="entry name" value="Actin-like ATPase domain"/>
    <property type="match status" value="2"/>
</dbReference>